<keyword evidence="9" id="KW-0406">Ion transport</keyword>
<dbReference type="Proteomes" id="UP001523369">
    <property type="component" value="Unassembled WGS sequence"/>
</dbReference>
<keyword evidence="6" id="KW-0631">Potassium channel</keyword>
<organism evidence="14 15">
    <name type="scientific">Paractinoplanes aksuensis</name>
    <dbReference type="NCBI Taxonomy" id="2939490"/>
    <lineage>
        <taxon>Bacteria</taxon>
        <taxon>Bacillati</taxon>
        <taxon>Actinomycetota</taxon>
        <taxon>Actinomycetes</taxon>
        <taxon>Micromonosporales</taxon>
        <taxon>Micromonosporaceae</taxon>
        <taxon>Paractinoplanes</taxon>
    </lineage>
</organism>
<feature type="transmembrane region" description="Helical" evidence="13">
    <location>
        <begin position="118"/>
        <end position="137"/>
    </location>
</feature>
<keyword evidence="4" id="KW-0633">Potassium transport</keyword>
<dbReference type="EMBL" id="JAMYJR010000009">
    <property type="protein sequence ID" value="MCO8270801.1"/>
    <property type="molecule type" value="Genomic_DNA"/>
</dbReference>
<accession>A0ABT1DL64</accession>
<feature type="transmembrane region" description="Helical" evidence="13">
    <location>
        <begin position="157"/>
        <end position="173"/>
    </location>
</feature>
<sequence length="201" mass="22772">MTAPNDAEVEKALTERLKFFSDAVIAIAMTLLALELPVPAGETAGEVWRSFGEGWEEYLAFLITFWVIGQQWMNHHSFLRYVQGVPHSFVRLNLLWLLTVVITPFAMRTLVGDASFEFGFTLYGIVQVCSALIRFFMIRKIRADGPDAFYRDIQLRLISLAVVFTVAIPFAYVIGHWAYAIWVAGPAVTGGLRRLVARQRR</sequence>
<evidence type="ECO:0000256" key="1">
    <source>
        <dbReference type="ARBA" id="ARBA00004141"/>
    </source>
</evidence>
<comment type="caution">
    <text evidence="14">The sequence shown here is derived from an EMBL/GenBank/DDBJ whole genome shotgun (WGS) entry which is preliminary data.</text>
</comment>
<protein>
    <submittedName>
        <fullName evidence="14">TMEM175 family protein</fullName>
    </submittedName>
</protein>
<evidence type="ECO:0000256" key="13">
    <source>
        <dbReference type="SAM" id="Phobius"/>
    </source>
</evidence>
<comment type="subcellular location">
    <subcellularLocation>
        <location evidence="1">Membrane</location>
        <topology evidence="1">Multi-pass membrane protein</topology>
    </subcellularLocation>
</comment>
<dbReference type="InterPro" id="IPR010617">
    <property type="entry name" value="TMEM175-like"/>
</dbReference>
<keyword evidence="10 13" id="KW-0472">Membrane</keyword>
<comment type="catalytic activity">
    <reaction evidence="12">
        <text>K(+)(in) = K(+)(out)</text>
        <dbReference type="Rhea" id="RHEA:29463"/>
        <dbReference type="ChEBI" id="CHEBI:29103"/>
    </reaction>
</comment>
<proteinExistence type="inferred from homology"/>
<evidence type="ECO:0000256" key="12">
    <source>
        <dbReference type="ARBA" id="ARBA00034430"/>
    </source>
</evidence>
<evidence type="ECO:0000256" key="10">
    <source>
        <dbReference type="ARBA" id="ARBA00023136"/>
    </source>
</evidence>
<evidence type="ECO:0000256" key="7">
    <source>
        <dbReference type="ARBA" id="ARBA00022958"/>
    </source>
</evidence>
<evidence type="ECO:0000256" key="4">
    <source>
        <dbReference type="ARBA" id="ARBA00022538"/>
    </source>
</evidence>
<evidence type="ECO:0000256" key="9">
    <source>
        <dbReference type="ARBA" id="ARBA00023065"/>
    </source>
</evidence>
<gene>
    <name evidence="14" type="ORF">M1L60_09370</name>
</gene>
<evidence type="ECO:0000256" key="2">
    <source>
        <dbReference type="ARBA" id="ARBA00006920"/>
    </source>
</evidence>
<keyword evidence="8 13" id="KW-1133">Transmembrane helix</keyword>
<evidence type="ECO:0000256" key="11">
    <source>
        <dbReference type="ARBA" id="ARBA00023303"/>
    </source>
</evidence>
<reference evidence="14 15" key="1">
    <citation type="submission" date="2022-06" db="EMBL/GenBank/DDBJ databases">
        <title>New Species of the Genus Actinoplanes, ActinopZanes ferrugineus.</title>
        <authorList>
            <person name="Ding P."/>
        </authorList>
    </citation>
    <scope>NUCLEOTIDE SEQUENCE [LARGE SCALE GENOMIC DNA]</scope>
    <source>
        <strain evidence="14 15">TRM88003</strain>
    </source>
</reference>
<evidence type="ECO:0000256" key="3">
    <source>
        <dbReference type="ARBA" id="ARBA00022448"/>
    </source>
</evidence>
<comment type="similarity">
    <text evidence="2">Belongs to the TMEM175 family.</text>
</comment>
<feature type="transmembrane region" description="Helical" evidence="13">
    <location>
        <begin position="94"/>
        <end position="112"/>
    </location>
</feature>
<keyword evidence="7" id="KW-0630">Potassium</keyword>
<evidence type="ECO:0000256" key="8">
    <source>
        <dbReference type="ARBA" id="ARBA00022989"/>
    </source>
</evidence>
<evidence type="ECO:0000256" key="6">
    <source>
        <dbReference type="ARBA" id="ARBA00022826"/>
    </source>
</evidence>
<evidence type="ECO:0000313" key="15">
    <source>
        <dbReference type="Proteomes" id="UP001523369"/>
    </source>
</evidence>
<name>A0ABT1DL64_9ACTN</name>
<keyword evidence="5 13" id="KW-0812">Transmembrane</keyword>
<evidence type="ECO:0000313" key="14">
    <source>
        <dbReference type="EMBL" id="MCO8270801.1"/>
    </source>
</evidence>
<keyword evidence="11" id="KW-0407">Ion channel</keyword>
<keyword evidence="3" id="KW-0813">Transport</keyword>
<dbReference type="Pfam" id="PF06736">
    <property type="entry name" value="TMEM175"/>
    <property type="match status" value="1"/>
</dbReference>
<evidence type="ECO:0000256" key="5">
    <source>
        <dbReference type="ARBA" id="ARBA00022692"/>
    </source>
</evidence>
<keyword evidence="15" id="KW-1185">Reference proteome</keyword>
<dbReference type="RefSeq" id="WP_253236932.1">
    <property type="nucleotide sequence ID" value="NZ_JAMYJR010000009.1"/>
</dbReference>